<dbReference type="PANTHER" id="PTHR11239:SF12">
    <property type="entry name" value="DNA-DIRECTED RNA POLYMERASE III SUBUNIT RPC10"/>
    <property type="match status" value="1"/>
</dbReference>
<evidence type="ECO:0000256" key="2">
    <source>
        <dbReference type="ARBA" id="ARBA00022771"/>
    </source>
</evidence>
<dbReference type="GO" id="GO:0008270">
    <property type="term" value="F:zinc ion binding"/>
    <property type="evidence" value="ECO:0007669"/>
    <property type="project" value="UniProtKB-KW"/>
</dbReference>
<dbReference type="SUPFAM" id="SSF57783">
    <property type="entry name" value="Zinc beta-ribbon"/>
    <property type="match status" value="1"/>
</dbReference>
<evidence type="ECO:0000259" key="4">
    <source>
        <dbReference type="PROSITE" id="PS51133"/>
    </source>
</evidence>
<dbReference type="GO" id="GO:0003899">
    <property type="term" value="F:DNA-directed RNA polymerase activity"/>
    <property type="evidence" value="ECO:0007669"/>
    <property type="project" value="InterPro"/>
</dbReference>
<dbReference type="AlphaFoldDB" id="A0A6C0ITF0"/>
<dbReference type="GO" id="GO:0006386">
    <property type="term" value="P:termination of RNA polymerase III transcription"/>
    <property type="evidence" value="ECO:0007669"/>
    <property type="project" value="TreeGrafter"/>
</dbReference>
<dbReference type="InterPro" id="IPR001222">
    <property type="entry name" value="Znf_TFIIS"/>
</dbReference>
<keyword evidence="2" id="KW-0863">Zinc-finger</keyword>
<feature type="domain" description="TFIIS-type" evidence="4">
    <location>
        <begin position="117"/>
        <end position="157"/>
    </location>
</feature>
<dbReference type="Gene3D" id="2.20.25.10">
    <property type="match status" value="1"/>
</dbReference>
<accession>A0A6C0ITF0</accession>
<dbReference type="GO" id="GO:0005666">
    <property type="term" value="C:RNA polymerase III complex"/>
    <property type="evidence" value="ECO:0007669"/>
    <property type="project" value="TreeGrafter"/>
</dbReference>
<dbReference type="SMART" id="SM00440">
    <property type="entry name" value="ZnF_C2C2"/>
    <property type="match status" value="1"/>
</dbReference>
<dbReference type="InterPro" id="IPR012164">
    <property type="entry name" value="Rpa12/Rpb9/Rpc10/TFS"/>
</dbReference>
<protein>
    <recommendedName>
        <fullName evidence="4">TFIIS-type domain-containing protein</fullName>
    </recommendedName>
</protein>
<dbReference type="Pfam" id="PF01096">
    <property type="entry name" value="Zn_ribbon_TFIIS"/>
    <property type="match status" value="1"/>
</dbReference>
<reference evidence="5" key="1">
    <citation type="journal article" date="2020" name="Nature">
        <title>Giant virus diversity and host interactions through global metagenomics.</title>
        <authorList>
            <person name="Schulz F."/>
            <person name="Roux S."/>
            <person name="Paez-Espino D."/>
            <person name="Jungbluth S."/>
            <person name="Walsh D.A."/>
            <person name="Denef V.J."/>
            <person name="McMahon K.D."/>
            <person name="Konstantinidis K.T."/>
            <person name="Eloe-Fadrosh E.A."/>
            <person name="Kyrpides N.C."/>
            <person name="Woyke T."/>
        </authorList>
    </citation>
    <scope>NUCLEOTIDE SEQUENCE</scope>
    <source>
        <strain evidence="5">GVMAG-M-3300024302-11</strain>
    </source>
</reference>
<dbReference type="GO" id="GO:0003676">
    <property type="term" value="F:nucleic acid binding"/>
    <property type="evidence" value="ECO:0007669"/>
    <property type="project" value="InterPro"/>
</dbReference>
<proteinExistence type="predicted"/>
<keyword evidence="3" id="KW-0862">Zinc</keyword>
<keyword evidence="1" id="KW-0479">Metal-binding</keyword>
<sequence length="159" mass="18353">MDSAERKLIVKRLSKIFDNQISIDLEQGILNFSEQYAETQCTPFLLAQIYQDKSDELLNLVENKSNKTLINSIKKKKINPIDVASLKPQELNPEKYEKITKKKELEEYNKNKKASTDLFKCSKCKNKKCVVTEKQTRAGDEPATTFIECLECGNVWRQS</sequence>
<dbReference type="PANTHER" id="PTHR11239">
    <property type="entry name" value="DNA-DIRECTED RNA POLYMERASE"/>
    <property type="match status" value="1"/>
</dbReference>
<dbReference type="PROSITE" id="PS51133">
    <property type="entry name" value="ZF_TFIIS_2"/>
    <property type="match status" value="1"/>
</dbReference>
<dbReference type="EMBL" id="MN740255">
    <property type="protein sequence ID" value="QHT96322.1"/>
    <property type="molecule type" value="Genomic_DNA"/>
</dbReference>
<evidence type="ECO:0000313" key="5">
    <source>
        <dbReference type="EMBL" id="QHT96322.1"/>
    </source>
</evidence>
<name>A0A6C0ITF0_9ZZZZ</name>
<organism evidence="5">
    <name type="scientific">viral metagenome</name>
    <dbReference type="NCBI Taxonomy" id="1070528"/>
    <lineage>
        <taxon>unclassified sequences</taxon>
        <taxon>metagenomes</taxon>
        <taxon>organismal metagenomes</taxon>
    </lineage>
</organism>
<evidence type="ECO:0000256" key="1">
    <source>
        <dbReference type="ARBA" id="ARBA00022723"/>
    </source>
</evidence>
<evidence type="ECO:0000256" key="3">
    <source>
        <dbReference type="ARBA" id="ARBA00022833"/>
    </source>
</evidence>